<protein>
    <submittedName>
        <fullName evidence="1">Uncharacterized protein</fullName>
    </submittedName>
</protein>
<gene>
    <name evidence="1" type="ORF">J2W91_002698</name>
</gene>
<evidence type="ECO:0000313" key="2">
    <source>
        <dbReference type="Proteomes" id="UP001254832"/>
    </source>
</evidence>
<dbReference type="RefSeq" id="WP_310140205.1">
    <property type="nucleotide sequence ID" value="NZ_JAVDTR010000006.1"/>
</dbReference>
<dbReference type="AlphaFoldDB" id="A0AAP5LMI8"/>
<reference evidence="1" key="1">
    <citation type="submission" date="2023-07" db="EMBL/GenBank/DDBJ databases">
        <title>Sorghum-associated microbial communities from plants grown in Nebraska, USA.</title>
        <authorList>
            <person name="Schachtman D."/>
        </authorList>
    </citation>
    <scope>NUCLEOTIDE SEQUENCE</scope>
    <source>
        <strain evidence="1">BE80</strain>
    </source>
</reference>
<evidence type="ECO:0000313" key="1">
    <source>
        <dbReference type="EMBL" id="MDR6724236.1"/>
    </source>
</evidence>
<sequence>MAWNIGLLCVKAGIDEVDSILDIFYKAKEGLHFEEVTSVSMGSALGVGQTQSWILIVDTEGRFIEDLSFPLKLSKKYKVKTFWISESLIYRDYFFSIFKKGGLKTELKGLNEGLKYINSKGIRALDEWGETIIFQIIEKEIFGNIEGDYGTSLMELQFSKYELD</sequence>
<accession>A0AAP5LMI8</accession>
<organism evidence="1 2">
    <name type="scientific">Paenibacillus amylolyticus</name>
    <dbReference type="NCBI Taxonomy" id="1451"/>
    <lineage>
        <taxon>Bacteria</taxon>
        <taxon>Bacillati</taxon>
        <taxon>Bacillota</taxon>
        <taxon>Bacilli</taxon>
        <taxon>Bacillales</taxon>
        <taxon>Paenibacillaceae</taxon>
        <taxon>Paenibacillus</taxon>
    </lineage>
</organism>
<proteinExistence type="predicted"/>
<dbReference type="Proteomes" id="UP001254832">
    <property type="component" value="Unassembled WGS sequence"/>
</dbReference>
<name>A0AAP5LMI8_PAEAM</name>
<comment type="caution">
    <text evidence="1">The sequence shown here is derived from an EMBL/GenBank/DDBJ whole genome shotgun (WGS) entry which is preliminary data.</text>
</comment>
<dbReference type="EMBL" id="JAVDTR010000006">
    <property type="protein sequence ID" value="MDR6724236.1"/>
    <property type="molecule type" value="Genomic_DNA"/>
</dbReference>